<evidence type="ECO:0000256" key="8">
    <source>
        <dbReference type="ARBA" id="ARBA00047552"/>
    </source>
</evidence>
<dbReference type="Pfam" id="PF00133">
    <property type="entry name" value="tRNA-synt_1"/>
    <property type="match status" value="1"/>
</dbReference>
<dbReference type="SUPFAM" id="SSF52374">
    <property type="entry name" value="Nucleotidylyl transferase"/>
    <property type="match status" value="1"/>
</dbReference>
<dbReference type="GO" id="GO:0005829">
    <property type="term" value="C:cytosol"/>
    <property type="evidence" value="ECO:0007669"/>
    <property type="project" value="TreeGrafter"/>
</dbReference>
<protein>
    <recommendedName>
        <fullName evidence="1 9">Valine--tRNA ligase</fullName>
        <ecNumber evidence="1 9">6.1.1.9</ecNumber>
    </recommendedName>
</protein>
<dbReference type="Gene3D" id="1.10.730.10">
    <property type="entry name" value="Isoleucyl-tRNA Synthetase, Domain 1"/>
    <property type="match status" value="1"/>
</dbReference>
<evidence type="ECO:0000256" key="9">
    <source>
        <dbReference type="NCBIfam" id="TIGR00422"/>
    </source>
</evidence>
<dbReference type="InterPro" id="IPR014729">
    <property type="entry name" value="Rossmann-like_a/b/a_fold"/>
</dbReference>
<dbReference type="InterPro" id="IPR033705">
    <property type="entry name" value="Anticodon_Ia_Val"/>
</dbReference>
<evidence type="ECO:0000256" key="7">
    <source>
        <dbReference type="ARBA" id="ARBA00023146"/>
    </source>
</evidence>
<evidence type="ECO:0000256" key="5">
    <source>
        <dbReference type="ARBA" id="ARBA00022840"/>
    </source>
</evidence>
<organism evidence="13 14">
    <name type="scientific">Candidatus Beckwithbacteria bacterium CG23_combo_of_CG06-09_8_20_14_all_34_8</name>
    <dbReference type="NCBI Taxonomy" id="1974497"/>
    <lineage>
        <taxon>Bacteria</taxon>
        <taxon>Candidatus Beckwithiibacteriota</taxon>
    </lineage>
</organism>
<dbReference type="GO" id="GO:0004832">
    <property type="term" value="F:valine-tRNA ligase activity"/>
    <property type="evidence" value="ECO:0007669"/>
    <property type="project" value="UniProtKB-UniRule"/>
</dbReference>
<dbReference type="NCBIfam" id="NF004349">
    <property type="entry name" value="PRK05729.1"/>
    <property type="match status" value="1"/>
</dbReference>
<accession>A0A2H0B7W0</accession>
<keyword evidence="7 10" id="KW-0030">Aminoacyl-tRNA synthetase</keyword>
<keyword evidence="3 10" id="KW-0436">Ligase</keyword>
<keyword evidence="6 10" id="KW-0648">Protein biosynthesis</keyword>
<comment type="catalytic activity">
    <reaction evidence="8">
        <text>tRNA(Val) + L-valine + ATP = L-valyl-tRNA(Val) + AMP + diphosphate</text>
        <dbReference type="Rhea" id="RHEA:10704"/>
        <dbReference type="Rhea" id="RHEA-COMP:9672"/>
        <dbReference type="Rhea" id="RHEA-COMP:9708"/>
        <dbReference type="ChEBI" id="CHEBI:30616"/>
        <dbReference type="ChEBI" id="CHEBI:33019"/>
        <dbReference type="ChEBI" id="CHEBI:57762"/>
        <dbReference type="ChEBI" id="CHEBI:78442"/>
        <dbReference type="ChEBI" id="CHEBI:78537"/>
        <dbReference type="ChEBI" id="CHEBI:456215"/>
        <dbReference type="EC" id="6.1.1.9"/>
    </reaction>
</comment>
<evidence type="ECO:0000256" key="1">
    <source>
        <dbReference type="ARBA" id="ARBA00013169"/>
    </source>
</evidence>
<dbReference type="PANTHER" id="PTHR11946">
    <property type="entry name" value="VALYL-TRNA SYNTHETASES"/>
    <property type="match status" value="1"/>
</dbReference>
<keyword evidence="4 10" id="KW-0547">Nucleotide-binding</keyword>
<dbReference type="EC" id="6.1.1.9" evidence="1 9"/>
<feature type="domain" description="Aminoacyl-tRNA synthetase class Ia" evidence="11">
    <location>
        <begin position="15"/>
        <end position="585"/>
    </location>
</feature>
<dbReference type="SUPFAM" id="SSF50677">
    <property type="entry name" value="ValRS/IleRS/LeuRS editing domain"/>
    <property type="match status" value="1"/>
</dbReference>
<dbReference type="CDD" id="cd07962">
    <property type="entry name" value="Anticodon_Ia_Val"/>
    <property type="match status" value="1"/>
</dbReference>
<evidence type="ECO:0000256" key="10">
    <source>
        <dbReference type="RuleBase" id="RU363035"/>
    </source>
</evidence>
<dbReference type="Gene3D" id="3.40.50.620">
    <property type="entry name" value="HUPs"/>
    <property type="match status" value="2"/>
</dbReference>
<dbReference type="GO" id="GO:0002161">
    <property type="term" value="F:aminoacyl-tRNA deacylase activity"/>
    <property type="evidence" value="ECO:0007669"/>
    <property type="project" value="InterPro"/>
</dbReference>
<proteinExistence type="inferred from homology"/>
<dbReference type="InterPro" id="IPR009008">
    <property type="entry name" value="Val/Leu/Ile-tRNA-synth_edit"/>
</dbReference>
<keyword evidence="5 10" id="KW-0067">ATP-binding</keyword>
<dbReference type="InterPro" id="IPR002300">
    <property type="entry name" value="aa-tRNA-synth_Ia"/>
</dbReference>
<dbReference type="PRINTS" id="PR00986">
    <property type="entry name" value="TRNASYNTHVAL"/>
</dbReference>
<evidence type="ECO:0000256" key="2">
    <source>
        <dbReference type="ARBA" id="ARBA00022490"/>
    </source>
</evidence>
<reference evidence="13 14" key="1">
    <citation type="submission" date="2017-09" db="EMBL/GenBank/DDBJ databases">
        <title>Depth-based differentiation of microbial function through sediment-hosted aquifers and enrichment of novel symbionts in the deep terrestrial subsurface.</title>
        <authorList>
            <person name="Probst A.J."/>
            <person name="Ladd B."/>
            <person name="Jarett J.K."/>
            <person name="Geller-Mcgrath D.E."/>
            <person name="Sieber C.M."/>
            <person name="Emerson J.B."/>
            <person name="Anantharaman K."/>
            <person name="Thomas B.C."/>
            <person name="Malmstrom R."/>
            <person name="Stieglmeier M."/>
            <person name="Klingl A."/>
            <person name="Woyke T."/>
            <person name="Ryan C.M."/>
            <person name="Banfield J.F."/>
        </authorList>
    </citation>
    <scope>NUCLEOTIDE SEQUENCE [LARGE SCALE GENOMIC DNA]</scope>
    <source>
        <strain evidence="13">CG23_combo_of_CG06-09_8_20_14_all_34_8</strain>
    </source>
</reference>
<sequence>MLEKTFQHTNYETDIYKMWEEKAYFTPKIDKTKKPFSMILPLPNANDPMHMGHALFTVQDILVRYHRMKGEPTLWLPGGDHAGIETQFVFEKHLAKKGQSRFDFDRDTLYKMIAEFVEQNKNVNKLQMKRLGFSLDWTRYHYSLEPEILAKVEDTFRALFADGLIYRDLRLVNYCTKCGTAFSELEINHSEKEDQLYYLDYGNIQIATARPETIFADVAVAVNPKDKRYQKLIGKTATIPLINKEIPIIADKAIKIDFGTGALKVTPAHAQEDYEIGKRHHLPMPSCVALSGKLINLPEKYQGMRIYSGRQAVVEDLNNQDKIVKTEPLKHMVAICYRCKTTIEPMLIPQWYLKTKPLAEKAIQAVKDGKTNIKPLKRFEKMYFDWLNRIEDWNISRQIVWGPRIPVWYCGDCNPKLNISFLTKDKQKVTDTYDRLSKIYSIEEINTSMQSMIAPVDASYQLQANKCQSCGSTHLIQETDTFDTWFLSGQWPMNTLGFPDGPDFYYFYPTTVLDTLWDILFFWVARMMMLGIYRTGKVPFEVIHIHSRVVDKKGQKMSKSKGNVLNPLEMVDKYGADALRFSLVYGIAPGSDIVASDDKVRAMRNFANKIWNVARFIEMNTQNKDFPWYENSQEGLTASDKIIINKLNKIIKNVTTALDKYHFSMATESLYEFIWHEFADKYIEESKDRIKDGDLAVLSVLRHVLLNSLKLLHPFMPYVTEAIWQQMPRKKSEDLMVSQWPK</sequence>
<dbReference type="Proteomes" id="UP000229459">
    <property type="component" value="Unassembled WGS sequence"/>
</dbReference>
<dbReference type="InterPro" id="IPR001412">
    <property type="entry name" value="aa-tRNA-synth_I_CS"/>
</dbReference>
<feature type="domain" description="Methionyl/Valyl/Leucyl/Isoleucyl-tRNA synthetase anticodon-binding" evidence="12">
    <location>
        <begin position="640"/>
        <end position="742"/>
    </location>
</feature>
<evidence type="ECO:0000259" key="12">
    <source>
        <dbReference type="Pfam" id="PF08264"/>
    </source>
</evidence>
<dbReference type="InterPro" id="IPR002303">
    <property type="entry name" value="Valyl-tRNA_ligase"/>
</dbReference>
<dbReference type="InterPro" id="IPR009080">
    <property type="entry name" value="tRNAsynth_Ia_anticodon-bd"/>
</dbReference>
<dbReference type="GO" id="GO:0006438">
    <property type="term" value="P:valyl-tRNA aminoacylation"/>
    <property type="evidence" value="ECO:0007669"/>
    <property type="project" value="UniProtKB-UniRule"/>
</dbReference>
<evidence type="ECO:0000256" key="6">
    <source>
        <dbReference type="ARBA" id="ARBA00022917"/>
    </source>
</evidence>
<dbReference type="EMBL" id="PCSR01000081">
    <property type="protein sequence ID" value="PIP53008.1"/>
    <property type="molecule type" value="Genomic_DNA"/>
</dbReference>
<dbReference type="PANTHER" id="PTHR11946:SF93">
    <property type="entry name" value="VALINE--TRNA LIGASE, CHLOROPLASTIC_MITOCHONDRIAL 2"/>
    <property type="match status" value="1"/>
</dbReference>
<dbReference type="InterPro" id="IPR013155">
    <property type="entry name" value="M/V/L/I-tRNA-synth_anticd-bd"/>
</dbReference>
<evidence type="ECO:0000256" key="4">
    <source>
        <dbReference type="ARBA" id="ARBA00022741"/>
    </source>
</evidence>
<keyword evidence="2" id="KW-0963">Cytoplasm</keyword>
<name>A0A2H0B7W0_9BACT</name>
<dbReference type="NCBIfam" id="TIGR00422">
    <property type="entry name" value="valS"/>
    <property type="match status" value="1"/>
</dbReference>
<dbReference type="GO" id="GO:0005524">
    <property type="term" value="F:ATP binding"/>
    <property type="evidence" value="ECO:0007669"/>
    <property type="project" value="UniProtKB-KW"/>
</dbReference>
<dbReference type="PROSITE" id="PS00178">
    <property type="entry name" value="AA_TRNA_LIGASE_I"/>
    <property type="match status" value="1"/>
</dbReference>
<evidence type="ECO:0000259" key="11">
    <source>
        <dbReference type="Pfam" id="PF00133"/>
    </source>
</evidence>
<evidence type="ECO:0000313" key="14">
    <source>
        <dbReference type="Proteomes" id="UP000229459"/>
    </source>
</evidence>
<evidence type="ECO:0000256" key="3">
    <source>
        <dbReference type="ARBA" id="ARBA00022598"/>
    </source>
</evidence>
<comment type="similarity">
    <text evidence="10">Belongs to the class-I aminoacyl-tRNA synthetase family.</text>
</comment>
<dbReference type="Gene3D" id="3.90.740.10">
    <property type="entry name" value="Valyl/Leucyl/Isoleucyl-tRNA synthetase, editing domain"/>
    <property type="match status" value="1"/>
</dbReference>
<gene>
    <name evidence="13" type="ORF">COX08_03290</name>
</gene>
<dbReference type="SUPFAM" id="SSF47323">
    <property type="entry name" value="Anticodon-binding domain of a subclass of class I aminoacyl-tRNA synthetases"/>
    <property type="match status" value="1"/>
</dbReference>
<dbReference type="Pfam" id="PF08264">
    <property type="entry name" value="Anticodon_1"/>
    <property type="match status" value="1"/>
</dbReference>
<evidence type="ECO:0000313" key="13">
    <source>
        <dbReference type="EMBL" id="PIP53008.1"/>
    </source>
</evidence>
<dbReference type="AlphaFoldDB" id="A0A2H0B7W0"/>
<comment type="caution">
    <text evidence="13">The sequence shown here is derived from an EMBL/GenBank/DDBJ whole genome shotgun (WGS) entry which is preliminary data.</text>
</comment>